<evidence type="ECO:0000256" key="1">
    <source>
        <dbReference type="ARBA" id="ARBA00022649"/>
    </source>
</evidence>
<dbReference type="GO" id="GO:0004521">
    <property type="term" value="F:RNA endonuclease activity"/>
    <property type="evidence" value="ECO:0007669"/>
    <property type="project" value="TreeGrafter"/>
</dbReference>
<dbReference type="PANTHER" id="PTHR40588">
    <property type="entry name" value="MRNA INTERFERASE TOXIN YAFQ"/>
    <property type="match status" value="1"/>
</dbReference>
<dbReference type="AlphaFoldDB" id="V6I3H8"/>
<proteinExistence type="predicted"/>
<evidence type="ECO:0000313" key="3">
    <source>
        <dbReference type="EMBL" id="EQA64506.1"/>
    </source>
</evidence>
<dbReference type="InterPro" id="IPR004386">
    <property type="entry name" value="Toxin_YafQ-like"/>
</dbReference>
<comment type="caution">
    <text evidence="3">The sequence shown here is derived from an EMBL/GenBank/DDBJ whole genome shotgun (WGS) entry which is preliminary data.</text>
</comment>
<keyword evidence="4" id="KW-1185">Reference proteome</keyword>
<evidence type="ECO:0000313" key="4">
    <source>
        <dbReference type="Proteomes" id="UP000018747"/>
    </source>
</evidence>
<keyword evidence="1" id="KW-1277">Toxin-antitoxin system</keyword>
<dbReference type="EMBL" id="AHMT02000005">
    <property type="protein sequence ID" value="EQA64506.1"/>
    <property type="molecule type" value="Genomic_DNA"/>
</dbReference>
<accession>V6I3H8</accession>
<protein>
    <submittedName>
        <fullName evidence="3">Addiction module toxin component YafQ</fullName>
    </submittedName>
</protein>
<sequence>MSQLIDGIPLSPKYKDHKLTGNYKNRRECHIEPNWLLIYKLDGDSIIFERTGTHPDLFD</sequence>
<dbReference type="InterPro" id="IPR007712">
    <property type="entry name" value="RelE/ParE_toxin"/>
</dbReference>
<dbReference type="PANTHER" id="PTHR40588:SF1">
    <property type="entry name" value="MRNA INTERFERASE TOXIN YAFQ"/>
    <property type="match status" value="1"/>
</dbReference>
<reference evidence="3" key="1">
    <citation type="submission" date="2013-05" db="EMBL/GenBank/DDBJ databases">
        <authorList>
            <person name="Harkins D.M."/>
            <person name="Durkin A.S."/>
            <person name="Brinkac L.M."/>
            <person name="Haft D.H."/>
            <person name="Selengut J.D."/>
            <person name="Sanka R."/>
            <person name="DePew J."/>
            <person name="Purushe J."/>
            <person name="Hartskeerl R.A."/>
            <person name="Ahmed A."/>
            <person name="van der Linden H."/>
            <person name="Goris M.G.A."/>
            <person name="Vinetz J.M."/>
            <person name="Sutton G.G."/>
            <person name="Nierman W.C."/>
            <person name="Fouts D.E."/>
        </authorList>
    </citation>
    <scope>NUCLEOTIDE SEQUENCE [LARGE SCALE GENOMIC DNA]</scope>
    <source>
        <strain evidence="3">L 60</strain>
    </source>
</reference>
<name>V6I3H8_9LEPT</name>
<dbReference type="NCBIfam" id="TIGR02385">
    <property type="entry name" value="RelE_StbE"/>
    <property type="match status" value="1"/>
</dbReference>
<evidence type="ECO:0000256" key="2">
    <source>
        <dbReference type="PIRSR" id="PIRSR006156-1"/>
    </source>
</evidence>
<feature type="active site" description="Proton donor" evidence="2">
    <location>
        <position position="54"/>
    </location>
</feature>
<gene>
    <name evidence="3" type="ORF">LEP1GSC062_0575</name>
</gene>
<dbReference type="Pfam" id="PF15738">
    <property type="entry name" value="YafQ_toxin"/>
    <property type="match status" value="1"/>
</dbReference>
<dbReference type="Gene3D" id="3.30.2310.20">
    <property type="entry name" value="RelE-like"/>
    <property type="match status" value="1"/>
</dbReference>
<dbReference type="GO" id="GO:0006402">
    <property type="term" value="P:mRNA catabolic process"/>
    <property type="evidence" value="ECO:0007669"/>
    <property type="project" value="TreeGrafter"/>
</dbReference>
<dbReference type="Proteomes" id="UP000018747">
    <property type="component" value="Unassembled WGS sequence"/>
</dbReference>
<organism evidence="3 4">
    <name type="scientific">Leptospira alexanderi serovar Manhao 3 str. L 60</name>
    <dbReference type="NCBI Taxonomy" id="1049759"/>
    <lineage>
        <taxon>Bacteria</taxon>
        <taxon>Pseudomonadati</taxon>
        <taxon>Spirochaetota</taxon>
        <taxon>Spirochaetia</taxon>
        <taxon>Leptospirales</taxon>
        <taxon>Leptospiraceae</taxon>
        <taxon>Leptospira</taxon>
    </lineage>
</organism>
<dbReference type="SUPFAM" id="SSF143011">
    <property type="entry name" value="RelE-like"/>
    <property type="match status" value="1"/>
</dbReference>
<dbReference type="InterPro" id="IPR035093">
    <property type="entry name" value="RelE/ParE_toxin_dom_sf"/>
</dbReference>
<dbReference type="PIRSF" id="PIRSF006156">
    <property type="entry name" value="YafQ"/>
    <property type="match status" value="1"/>
</dbReference>
<dbReference type="STRING" id="100053.GCA_002009845_03563"/>
<dbReference type="GO" id="GO:0006415">
    <property type="term" value="P:translational termination"/>
    <property type="evidence" value="ECO:0007669"/>
    <property type="project" value="TreeGrafter"/>
</dbReference>